<comment type="caution">
    <text evidence="2">The sequence shown here is derived from an EMBL/GenBank/DDBJ whole genome shotgun (WGS) entry which is preliminary data.</text>
</comment>
<name>A0A8J3EQ29_9PROT</name>
<evidence type="ECO:0000313" key="3">
    <source>
        <dbReference type="EMBL" id="NHK26506.1"/>
    </source>
</evidence>
<dbReference type="Proteomes" id="UP000818603">
    <property type="component" value="Unassembled WGS sequence"/>
</dbReference>
<evidence type="ECO:0000313" key="4">
    <source>
        <dbReference type="Proteomes" id="UP000621856"/>
    </source>
</evidence>
<keyword evidence="2" id="KW-0808">Transferase</keyword>
<dbReference type="EMBL" id="VCJR02000001">
    <property type="protein sequence ID" value="NHK26506.1"/>
    <property type="molecule type" value="Genomic_DNA"/>
</dbReference>
<dbReference type="RefSeq" id="WP_155136162.1">
    <property type="nucleotide sequence ID" value="NZ_BMGZ01000001.1"/>
</dbReference>
<dbReference type="Gene3D" id="2.60.200.40">
    <property type="match status" value="1"/>
</dbReference>
<reference evidence="3 5" key="2">
    <citation type="submission" date="2020-02" db="EMBL/GenBank/DDBJ databases">
        <title>Genome sequence of Parvularcula flava strain NH6-79.</title>
        <authorList>
            <person name="Abdul Karim M.H."/>
            <person name="Lam M.Q."/>
            <person name="Chen S.J."/>
            <person name="Yahya A."/>
            <person name="Shahir S."/>
            <person name="Shamsir M.S."/>
            <person name="Chong C.S."/>
        </authorList>
    </citation>
    <scope>NUCLEOTIDE SEQUENCE [LARGE SCALE GENOMIC DNA]</scope>
    <source>
        <strain evidence="3 5">NH6-79</strain>
    </source>
</reference>
<keyword evidence="2" id="KW-0418">Kinase</keyword>
<dbReference type="Gene3D" id="3.40.50.10330">
    <property type="entry name" value="Probable inorganic polyphosphate/atp-NAD kinase, domain 1"/>
    <property type="match status" value="1"/>
</dbReference>
<gene>
    <name evidence="3" type="ORF">FF098_001135</name>
    <name evidence="2" type="ORF">GCM10011355_02290</name>
</gene>
<keyword evidence="5" id="KW-1185">Reference proteome</keyword>
<dbReference type="Proteomes" id="UP000621856">
    <property type="component" value="Unassembled WGS sequence"/>
</dbReference>
<evidence type="ECO:0000313" key="5">
    <source>
        <dbReference type="Proteomes" id="UP000818603"/>
    </source>
</evidence>
<dbReference type="Pfam" id="PF19279">
    <property type="entry name" value="YegS_C"/>
    <property type="match status" value="1"/>
</dbReference>
<dbReference type="EMBL" id="BMGZ01000001">
    <property type="protein sequence ID" value="GGH92544.1"/>
    <property type="molecule type" value="Genomic_DNA"/>
</dbReference>
<evidence type="ECO:0000259" key="1">
    <source>
        <dbReference type="PROSITE" id="PS50146"/>
    </source>
</evidence>
<dbReference type="InterPro" id="IPR001206">
    <property type="entry name" value="Diacylglycerol_kinase_cat_dom"/>
</dbReference>
<reference evidence="2" key="3">
    <citation type="submission" date="2020-09" db="EMBL/GenBank/DDBJ databases">
        <authorList>
            <person name="Sun Q."/>
            <person name="Zhou Y."/>
        </authorList>
    </citation>
    <scope>NUCLEOTIDE SEQUENCE</scope>
    <source>
        <strain evidence="2">CGMCC 1.14984</strain>
    </source>
</reference>
<evidence type="ECO:0000313" key="2">
    <source>
        <dbReference type="EMBL" id="GGH92544.1"/>
    </source>
</evidence>
<dbReference type="InterPro" id="IPR016064">
    <property type="entry name" value="NAD/diacylglycerol_kinase_sf"/>
</dbReference>
<dbReference type="InterPro" id="IPR017438">
    <property type="entry name" value="ATP-NAD_kinase_N"/>
</dbReference>
<feature type="domain" description="DAGKc" evidence="1">
    <location>
        <begin position="5"/>
        <end position="140"/>
    </location>
</feature>
<reference evidence="2" key="1">
    <citation type="journal article" date="2014" name="Int. J. Syst. Evol. Microbiol.">
        <title>Complete genome sequence of Corynebacterium casei LMG S-19264T (=DSM 44701T), isolated from a smear-ripened cheese.</title>
        <authorList>
            <consortium name="US DOE Joint Genome Institute (JGI-PGF)"/>
            <person name="Walter F."/>
            <person name="Albersmeier A."/>
            <person name="Kalinowski J."/>
            <person name="Ruckert C."/>
        </authorList>
    </citation>
    <scope>NUCLEOTIDE SEQUENCE</scope>
    <source>
        <strain evidence="2">CGMCC 1.14984</strain>
    </source>
</reference>
<accession>A0A8J3EQ29</accession>
<dbReference type="SUPFAM" id="SSF111331">
    <property type="entry name" value="NAD kinase/diacylglycerol kinase-like"/>
    <property type="match status" value="1"/>
</dbReference>
<proteinExistence type="predicted"/>
<dbReference type="Pfam" id="PF00781">
    <property type="entry name" value="DAGK_cat"/>
    <property type="match status" value="1"/>
</dbReference>
<dbReference type="GO" id="GO:0016301">
    <property type="term" value="F:kinase activity"/>
    <property type="evidence" value="ECO:0007669"/>
    <property type="project" value="UniProtKB-KW"/>
</dbReference>
<sequence>MTSPTRLKKAVAFVNKHSGRVSSSDLHDLREELKKPLIASGFDVEFVIDDCPSLMEAAPKCHPDADYYIVIGGDGTIAALADIVTKLPGERKPVFLPLPFGTANMFTRDIGFPVDPWQALEAAITADTATVDIARVNGRAFLNNVVLGTFAEVAEARENFRVADNLHDKMLSLVESADALFYSSEHRYRVQMDNHAEEVSTNTIIVSNNAFHGSVDGVPHRDRLDTGMLAVYLTETHGGIDFLARVAEAVLGELATSDAVDLRDCKRCSIAPRDGEPIHYTVDGEILESEGPLVFEIVPGALRVPRLPNLEQ</sequence>
<protein>
    <submittedName>
        <fullName evidence="2">Diacylglycerol kinase</fullName>
    </submittedName>
</protein>
<dbReference type="PROSITE" id="PS50146">
    <property type="entry name" value="DAGK"/>
    <property type="match status" value="1"/>
</dbReference>
<dbReference type="InterPro" id="IPR045540">
    <property type="entry name" value="YegS/DAGK_C"/>
</dbReference>
<dbReference type="AlphaFoldDB" id="A0A8J3EQ29"/>
<organism evidence="2 4">
    <name type="scientific">Aquisalinus luteolus</name>
    <dbReference type="NCBI Taxonomy" id="1566827"/>
    <lineage>
        <taxon>Bacteria</taxon>
        <taxon>Pseudomonadati</taxon>
        <taxon>Pseudomonadota</taxon>
        <taxon>Alphaproteobacteria</taxon>
        <taxon>Parvularculales</taxon>
        <taxon>Parvularculaceae</taxon>
        <taxon>Aquisalinus</taxon>
    </lineage>
</organism>